<dbReference type="OrthoDB" id="341578at2759"/>
<dbReference type="PANTHER" id="PTHR11042">
    <property type="entry name" value="EUKARYOTIC TRANSLATION INITIATION FACTOR 2-ALPHA KINASE EIF2-ALPHA KINASE -RELATED"/>
    <property type="match status" value="1"/>
</dbReference>
<dbReference type="InterPro" id="IPR008271">
    <property type="entry name" value="Ser/Thr_kinase_AS"/>
</dbReference>
<dbReference type="PROSITE" id="PS50011">
    <property type="entry name" value="PROTEIN_KINASE_DOM"/>
    <property type="match status" value="2"/>
</dbReference>
<sequence length="1447" mass="167775">MIKKTQVSTREVEVLYGLKHRNIVFYYTSWLENHPPPDWEDATEELVHRDLKPNNIFFDFDWSIKVGDFGLSKRITADECSLTTNVSGEERHRENRFNSRINHTLYIGTKPYMAPEQETSTTYNHKVDVYALAIILFELLMGRFKTDSERVDCITKLKSFRLPPKLQDASIKQFLFNMLSSDPTKRPEVKDILSEHFPKEIKQPNPRPKPVKRRNSHPSVHTPIRHSGDIFQSKLLMLFLIRGIQKGYQFQLATEMSELGGIFDDLIFKYCQIDDNEEEKQNWRFLQAKYKQDEGFKITAIQLLNDNLGDFSLAKYFRSYMAIKRMDENMKDCIICTNIGFEVNSLIKSGLRLVTVNPPEDILTFENFPRGKKPACYKLQITDLLRQKFARYPVALVNERVIDLETKKFHEEFVCSVNLSPGAAELREIICNLKGGENDLKNGRFKLGHKFGKIITRVDLLPQKVTDADINDFFDKLVFAVDTPNMVWKLTYKKFLSSEDGEKILEETEQHMVSINLRALSIDYQDHLRKVHYQYELKDVHHMITELKHFLCHTSKNNIRILSISSTSPGSTAVKVLSALETLRDYKHEDSYLVVSSGRLNDTEKMEQWIKTLELGVSKLLVIICENGVRFHEIYNKLGTTMKKRMIIISRNYQGTLPETKRSSINSATTETSSDEPKSRFREDFEKIQSLNKGAFGQVYEAQKIFERQYYAVKCIQLNACDKEISMREVNVLASLKHRNIVSYYNAWWETQSPPEWLPDEAVMDYSNDDGDSSNKADIDSVDYSKRLKENERRFLNNSGSSNLEQQNLVHRDLKPKNIFFEFLDWSVKVGDFGLSKKITMDHSSSAFNQDCEEKQSHTMCMPFNIGNTKHTVYVGTKPYMAPEQETSSKTYNHKVDIHALAIIRFEMLMDPFETESERAKSISKLKLFQLPTEFEEFHGTDMYFRSYHEIRRRGDEIVNCIICTNIGFDVNNIKKNGFRLEIVNSLPSNILIFDRISSIVGGKRPTCYKLVIEDQLRQKFIEHWSDIYLLAKRLHQHATTSKPMMLHLGVFKLYQSSLIKENVLDSNTKKFHNDFVNSVNLSSGAKILRRILCKLKGYDDLKDWKFKMKIKKTTTSTENFSCDSLPQMLTVEDVDEFFNKLVFAVDTPNVIELNDILNEEMGHHFDTTLLEQTIWAAFSEKKFLSSEDGKNLLEENRQRQASIPLRVLSVDYTSNLRKMHDQYSLEDISQMTEALEHFLCHTSRNNIRILSISSTSPGSTAVKVFSALETLRDYKHEDSYLVVSSHRLNNTDKIDQCIKTFELGVSKLLVIVCENSVSFREIYSRVIGRSTAMKKQLIFISKRQSEDKLNSSYQFNSEIETNKLMEIQDRPWLLLSKLECIQINENDLQDSDDEHNALEEGNSSDETESDSYDLQVLSFLHQANFKDFSERISAQTEAEVSGVFSC</sequence>
<dbReference type="Gene3D" id="3.30.200.20">
    <property type="entry name" value="Phosphorylase Kinase, domain 1"/>
    <property type="match status" value="1"/>
</dbReference>
<dbReference type="GO" id="GO:0005524">
    <property type="term" value="F:ATP binding"/>
    <property type="evidence" value="ECO:0007669"/>
    <property type="project" value="UniProtKB-KW"/>
</dbReference>
<keyword evidence="1" id="KW-0808">Transferase</keyword>
<dbReference type="Pfam" id="PF00069">
    <property type="entry name" value="Pkinase"/>
    <property type="match status" value="2"/>
</dbReference>
<feature type="region of interest" description="Disordered" evidence="6">
    <location>
        <begin position="760"/>
        <end position="783"/>
    </location>
</feature>
<dbReference type="EMBL" id="CAKKLH010000276">
    <property type="protein sequence ID" value="CAH0107492.1"/>
    <property type="molecule type" value="Genomic_DNA"/>
</dbReference>
<name>A0A8J2RS64_9CRUS</name>
<proteinExistence type="inferred from homology"/>
<dbReference type="SUPFAM" id="SSF56112">
    <property type="entry name" value="Protein kinase-like (PK-like)"/>
    <property type="match status" value="2"/>
</dbReference>
<feature type="compositionally biased region" description="Polar residues" evidence="6">
    <location>
        <begin position="660"/>
        <end position="672"/>
    </location>
</feature>
<comment type="similarity">
    <text evidence="5">Belongs to the protein kinase superfamily. Ser/Thr protein kinase family. GCN2 subfamily.</text>
</comment>
<keyword evidence="3" id="KW-0418">Kinase</keyword>
<gene>
    <name evidence="8" type="ORF">DGAL_LOCUS10794</name>
</gene>
<dbReference type="GO" id="GO:0004694">
    <property type="term" value="F:eukaryotic translation initiation factor 2alpha kinase activity"/>
    <property type="evidence" value="ECO:0007669"/>
    <property type="project" value="TreeGrafter"/>
</dbReference>
<evidence type="ECO:0000256" key="1">
    <source>
        <dbReference type="ARBA" id="ARBA00022679"/>
    </source>
</evidence>
<feature type="domain" description="Protein kinase" evidence="7">
    <location>
        <begin position="1"/>
        <end position="198"/>
    </location>
</feature>
<evidence type="ECO:0000256" key="3">
    <source>
        <dbReference type="ARBA" id="ARBA00022777"/>
    </source>
</evidence>
<keyword evidence="2" id="KW-0547">Nucleotide-binding</keyword>
<evidence type="ECO:0000259" key="7">
    <source>
        <dbReference type="PROSITE" id="PS50011"/>
    </source>
</evidence>
<feature type="region of interest" description="Disordered" evidence="6">
    <location>
        <begin position="200"/>
        <end position="223"/>
    </location>
</feature>
<evidence type="ECO:0000256" key="6">
    <source>
        <dbReference type="SAM" id="MobiDB-lite"/>
    </source>
</evidence>
<feature type="region of interest" description="Disordered" evidence="6">
    <location>
        <begin position="660"/>
        <end position="681"/>
    </location>
</feature>
<dbReference type="PANTHER" id="PTHR11042:SF91">
    <property type="entry name" value="EUKARYOTIC TRANSLATION INITIATION FACTOR 2-ALPHA KINASE"/>
    <property type="match status" value="1"/>
</dbReference>
<keyword evidence="4" id="KW-0067">ATP-binding</keyword>
<dbReference type="GO" id="GO:0005737">
    <property type="term" value="C:cytoplasm"/>
    <property type="evidence" value="ECO:0007669"/>
    <property type="project" value="TreeGrafter"/>
</dbReference>
<evidence type="ECO:0000313" key="9">
    <source>
        <dbReference type="Proteomes" id="UP000789390"/>
    </source>
</evidence>
<dbReference type="Gene3D" id="1.10.510.10">
    <property type="entry name" value="Transferase(Phosphotransferase) domain 1"/>
    <property type="match status" value="2"/>
</dbReference>
<dbReference type="InterPro" id="IPR000719">
    <property type="entry name" value="Prot_kinase_dom"/>
</dbReference>
<dbReference type="PROSITE" id="PS00108">
    <property type="entry name" value="PROTEIN_KINASE_ST"/>
    <property type="match status" value="2"/>
</dbReference>
<accession>A0A8J2RS64</accession>
<dbReference type="SMART" id="SM00220">
    <property type="entry name" value="S_TKc"/>
    <property type="match status" value="1"/>
</dbReference>
<dbReference type="InterPro" id="IPR011009">
    <property type="entry name" value="Kinase-like_dom_sf"/>
</dbReference>
<dbReference type="Proteomes" id="UP000789390">
    <property type="component" value="Unassembled WGS sequence"/>
</dbReference>
<dbReference type="InterPro" id="IPR050339">
    <property type="entry name" value="CC_SR_Kinase"/>
</dbReference>
<keyword evidence="9" id="KW-1185">Reference proteome</keyword>
<evidence type="ECO:0000256" key="5">
    <source>
        <dbReference type="ARBA" id="ARBA00037982"/>
    </source>
</evidence>
<reference evidence="8" key="1">
    <citation type="submission" date="2021-11" db="EMBL/GenBank/DDBJ databases">
        <authorList>
            <person name="Schell T."/>
        </authorList>
    </citation>
    <scope>NUCLEOTIDE SEQUENCE</scope>
    <source>
        <strain evidence="8">M5</strain>
    </source>
</reference>
<feature type="compositionally biased region" description="Basic and acidic residues" evidence="6">
    <location>
        <begin position="773"/>
        <end position="783"/>
    </location>
</feature>
<evidence type="ECO:0000313" key="8">
    <source>
        <dbReference type="EMBL" id="CAH0107492.1"/>
    </source>
</evidence>
<dbReference type="GO" id="GO:0005634">
    <property type="term" value="C:nucleus"/>
    <property type="evidence" value="ECO:0007669"/>
    <property type="project" value="TreeGrafter"/>
</dbReference>
<organism evidence="8 9">
    <name type="scientific">Daphnia galeata</name>
    <dbReference type="NCBI Taxonomy" id="27404"/>
    <lineage>
        <taxon>Eukaryota</taxon>
        <taxon>Metazoa</taxon>
        <taxon>Ecdysozoa</taxon>
        <taxon>Arthropoda</taxon>
        <taxon>Crustacea</taxon>
        <taxon>Branchiopoda</taxon>
        <taxon>Diplostraca</taxon>
        <taxon>Cladocera</taxon>
        <taxon>Anomopoda</taxon>
        <taxon>Daphniidae</taxon>
        <taxon>Daphnia</taxon>
    </lineage>
</organism>
<evidence type="ECO:0000256" key="2">
    <source>
        <dbReference type="ARBA" id="ARBA00022741"/>
    </source>
</evidence>
<feature type="domain" description="Protein kinase" evidence="7">
    <location>
        <begin position="685"/>
        <end position="1022"/>
    </location>
</feature>
<protein>
    <recommendedName>
        <fullName evidence="7">Protein kinase domain-containing protein</fullName>
    </recommendedName>
</protein>
<evidence type="ECO:0000256" key="4">
    <source>
        <dbReference type="ARBA" id="ARBA00022840"/>
    </source>
</evidence>
<feature type="compositionally biased region" description="Acidic residues" evidence="6">
    <location>
        <begin position="760"/>
        <end position="772"/>
    </location>
</feature>
<comment type="caution">
    <text evidence="8">The sequence shown here is derived from an EMBL/GenBank/DDBJ whole genome shotgun (WGS) entry which is preliminary data.</text>
</comment>